<feature type="transmembrane region" description="Helical" evidence="5">
    <location>
        <begin position="434"/>
        <end position="455"/>
    </location>
</feature>
<dbReference type="OrthoDB" id="268400at2759"/>
<dbReference type="PANTHER" id="PTHR23502:SF164">
    <property type="entry name" value="MAJOR FACILITATOR SUPERFAMILY (MFS) PROFILE DOMAIN-CONTAINING PROTEIN"/>
    <property type="match status" value="1"/>
</dbReference>
<name>A0A9P7MPM3_9HYPO</name>
<feature type="transmembrane region" description="Helical" evidence="5">
    <location>
        <begin position="355"/>
        <end position="377"/>
    </location>
</feature>
<dbReference type="GO" id="GO:0022857">
    <property type="term" value="F:transmembrane transporter activity"/>
    <property type="evidence" value="ECO:0007669"/>
    <property type="project" value="InterPro"/>
</dbReference>
<comment type="subcellular location">
    <subcellularLocation>
        <location evidence="1">Membrane</location>
        <topology evidence="1">Multi-pass membrane protein</topology>
    </subcellularLocation>
</comment>
<feature type="transmembrane region" description="Helical" evidence="5">
    <location>
        <begin position="199"/>
        <end position="222"/>
    </location>
</feature>
<evidence type="ECO:0000256" key="3">
    <source>
        <dbReference type="ARBA" id="ARBA00022989"/>
    </source>
</evidence>
<evidence type="ECO:0000256" key="5">
    <source>
        <dbReference type="SAM" id="Phobius"/>
    </source>
</evidence>
<gene>
    <name evidence="7" type="ORF">E4U56_003246</name>
</gene>
<feature type="domain" description="Major facilitator superfamily (MFS) profile" evidence="6">
    <location>
        <begin position="102"/>
        <end position="553"/>
    </location>
</feature>
<keyword evidence="3 5" id="KW-1133">Transmembrane helix</keyword>
<feature type="transmembrane region" description="Helical" evidence="5">
    <location>
        <begin position="389"/>
        <end position="413"/>
    </location>
</feature>
<dbReference type="EMBL" id="SRPS01000214">
    <property type="protein sequence ID" value="KAG5962678.1"/>
    <property type="molecule type" value="Genomic_DNA"/>
</dbReference>
<feature type="transmembrane region" description="Helical" evidence="5">
    <location>
        <begin position="234"/>
        <end position="258"/>
    </location>
</feature>
<evidence type="ECO:0000256" key="1">
    <source>
        <dbReference type="ARBA" id="ARBA00004141"/>
    </source>
</evidence>
<evidence type="ECO:0000256" key="2">
    <source>
        <dbReference type="ARBA" id="ARBA00022692"/>
    </source>
</evidence>
<dbReference type="InterPro" id="IPR020846">
    <property type="entry name" value="MFS_dom"/>
</dbReference>
<dbReference type="GO" id="GO:0005886">
    <property type="term" value="C:plasma membrane"/>
    <property type="evidence" value="ECO:0007669"/>
    <property type="project" value="TreeGrafter"/>
</dbReference>
<accession>A0A9P7MPM3</accession>
<keyword evidence="2 5" id="KW-0812">Transmembrane</keyword>
<evidence type="ECO:0000313" key="8">
    <source>
        <dbReference type="Proteomes" id="UP000784919"/>
    </source>
</evidence>
<feature type="transmembrane region" description="Helical" evidence="5">
    <location>
        <begin position="461"/>
        <end position="488"/>
    </location>
</feature>
<dbReference type="Proteomes" id="UP000784919">
    <property type="component" value="Unassembled WGS sequence"/>
</dbReference>
<evidence type="ECO:0000259" key="6">
    <source>
        <dbReference type="PROSITE" id="PS50850"/>
    </source>
</evidence>
<proteinExistence type="predicted"/>
<keyword evidence="4 5" id="KW-0472">Membrane</keyword>
<dbReference type="AlphaFoldDB" id="A0A9P7MPM3"/>
<dbReference type="Gene3D" id="1.20.1250.20">
    <property type="entry name" value="MFS general substrate transporter like domains"/>
    <property type="match status" value="1"/>
</dbReference>
<feature type="transmembrane region" description="Helical" evidence="5">
    <location>
        <begin position="500"/>
        <end position="519"/>
    </location>
</feature>
<dbReference type="InterPro" id="IPR011701">
    <property type="entry name" value="MFS"/>
</dbReference>
<comment type="caution">
    <text evidence="7">The sequence shown here is derived from an EMBL/GenBank/DDBJ whole genome shotgun (WGS) entry which is preliminary data.</text>
</comment>
<evidence type="ECO:0000256" key="4">
    <source>
        <dbReference type="ARBA" id="ARBA00023136"/>
    </source>
</evidence>
<protein>
    <recommendedName>
        <fullName evidence="6">Major facilitator superfamily (MFS) profile domain-containing protein</fullName>
    </recommendedName>
</protein>
<dbReference type="SUPFAM" id="SSF103473">
    <property type="entry name" value="MFS general substrate transporter"/>
    <property type="match status" value="1"/>
</dbReference>
<feature type="transmembrane region" description="Helical" evidence="5">
    <location>
        <begin position="144"/>
        <end position="164"/>
    </location>
</feature>
<organism evidence="7 8">
    <name type="scientific">Claviceps arundinis</name>
    <dbReference type="NCBI Taxonomy" id="1623583"/>
    <lineage>
        <taxon>Eukaryota</taxon>
        <taxon>Fungi</taxon>
        <taxon>Dikarya</taxon>
        <taxon>Ascomycota</taxon>
        <taxon>Pezizomycotina</taxon>
        <taxon>Sordariomycetes</taxon>
        <taxon>Hypocreomycetidae</taxon>
        <taxon>Hypocreales</taxon>
        <taxon>Clavicipitaceae</taxon>
        <taxon>Claviceps</taxon>
    </lineage>
</organism>
<feature type="transmembrane region" description="Helical" evidence="5">
    <location>
        <begin position="264"/>
        <end position="284"/>
    </location>
</feature>
<evidence type="ECO:0000313" key="7">
    <source>
        <dbReference type="EMBL" id="KAG5962678.1"/>
    </source>
</evidence>
<dbReference type="InterPro" id="IPR036259">
    <property type="entry name" value="MFS_trans_sf"/>
</dbReference>
<feature type="transmembrane region" description="Helical" evidence="5">
    <location>
        <begin position="83"/>
        <end position="107"/>
    </location>
</feature>
<dbReference type="PANTHER" id="PTHR23502">
    <property type="entry name" value="MAJOR FACILITATOR SUPERFAMILY"/>
    <property type="match status" value="1"/>
</dbReference>
<feature type="transmembrane region" description="Helical" evidence="5">
    <location>
        <begin position="531"/>
        <end position="552"/>
    </location>
</feature>
<dbReference type="Pfam" id="PF07690">
    <property type="entry name" value="MFS_1"/>
    <property type="match status" value="1"/>
</dbReference>
<dbReference type="PROSITE" id="PS50850">
    <property type="entry name" value="MFS"/>
    <property type="match status" value="1"/>
</dbReference>
<reference evidence="7" key="1">
    <citation type="journal article" date="2020" name="bioRxiv">
        <title>Whole genome comparisons of ergot fungi reveals the divergence and evolution of species within the genus Claviceps are the result of varying mechanisms driving genome evolution and host range expansion.</title>
        <authorList>
            <person name="Wyka S.A."/>
            <person name="Mondo S.J."/>
            <person name="Liu M."/>
            <person name="Dettman J."/>
            <person name="Nalam V."/>
            <person name="Broders K.D."/>
        </authorList>
    </citation>
    <scope>NUCLEOTIDE SEQUENCE</scope>
    <source>
        <strain evidence="7">CCC 1102</strain>
    </source>
</reference>
<feature type="transmembrane region" description="Helical" evidence="5">
    <location>
        <begin position="176"/>
        <end position="193"/>
    </location>
</feature>
<sequence>MGSQNDIAMESFYSKKASQLESSMVELSVGSSPSLANVDSSCKNTAQFAAQQLYQDGMVNLIPMPTCDPKDPLNLPNWRKLTVIFSLCLFGSMAAAAELILGAMLPVFSFEYAGIDPKILAHVHLPSGVNGLTALAAFPGPPIWKIYLLGSLPILMIGVANFFLVPLSIAVGRRTVILATGIIALAGCLSSGFTHSLEAHLLCRVIQALGAGTVESLIPFIIQDIVFYHQRNAAVSAVFATQGLIVVALGISAPYIVGYASWRVIYFITAGAGLLFWIIMFFVLPETKFDRSDDETKGIPTIPLRPGQARPDIDYQNYPARNWKEDLRVCQTTVDWREGITALWDSLRTFFYPHLLFITLLNSAVIAATLASGYTAAPQLISEPWSWPFFHLGFCLLPVIIAAVASFFVSGWGADRLANWLAKKRGNREPEIQALNLVFPCSVGVVGCLLFGFAGENPQNFHWMVFLIGLGMIAFSFLATNTIGIVYVLESHPNLAGPSLVNIASFRCLIAFALSFRVSEWVAELGYLKTFLIYAGILSVFILFVPVVYVWGAGWRKHLDAQPKSRGGFVR</sequence>